<sequence>MSSVFDQSLFAAPPIELRREMAAYESLWLQQGAWFKGVAQLFADNPNRVPSELVPAATVRDTWKRLLEEVGQERLKSVGVRVHGAGEYPAKLREADHPIELLYYRGNWELVDTRGVAVVGTRNPTPEGAANATRIAHALVRRGFTVVSGLARGIDSAAHRGALEAGGRTIAVIGTPLFDYYPRENADLQEKLAKEHLVISQVPFLRYKQQHYKANSLFFPARNVTMSALTEATVIVEAGNTSGTLVQARAALAQGRKLFILDSCFRNPSLSWPRKYEEQGAIRVRNITEIMEALGKHAPTED</sequence>
<dbReference type="GO" id="GO:0003677">
    <property type="term" value="F:DNA binding"/>
    <property type="evidence" value="ECO:0007669"/>
    <property type="project" value="UniProtKB-KW"/>
</dbReference>
<dbReference type="Pfam" id="PF02481">
    <property type="entry name" value="DNA_processg_A"/>
    <property type="match status" value="1"/>
</dbReference>
<name>A0A0R0AMU1_9GAMM</name>
<evidence type="ECO:0000259" key="2">
    <source>
        <dbReference type="Pfam" id="PF02481"/>
    </source>
</evidence>
<keyword evidence="3" id="KW-0238">DNA-binding</keyword>
<comment type="caution">
    <text evidence="3">The sequence shown here is derived from an EMBL/GenBank/DDBJ whole genome shotgun (WGS) entry which is preliminary data.</text>
</comment>
<dbReference type="Gene3D" id="3.40.50.450">
    <property type="match status" value="1"/>
</dbReference>
<evidence type="ECO:0000313" key="4">
    <source>
        <dbReference type="Proteomes" id="UP000050836"/>
    </source>
</evidence>
<dbReference type="PANTHER" id="PTHR43022">
    <property type="entry name" value="PROTEIN SMF"/>
    <property type="match status" value="1"/>
</dbReference>
<dbReference type="PANTHER" id="PTHR43022:SF1">
    <property type="entry name" value="PROTEIN SMF"/>
    <property type="match status" value="1"/>
</dbReference>
<keyword evidence="4" id="KW-1185">Reference proteome</keyword>
<organism evidence="3 4">
    <name type="scientific">Stenotrophomonas pictorum JCM 9942</name>
    <dbReference type="NCBI Taxonomy" id="1236960"/>
    <lineage>
        <taxon>Bacteria</taxon>
        <taxon>Pseudomonadati</taxon>
        <taxon>Pseudomonadota</taxon>
        <taxon>Gammaproteobacteria</taxon>
        <taxon>Lysobacterales</taxon>
        <taxon>Lysobacteraceae</taxon>
        <taxon>Stenotrophomonas</taxon>
    </lineage>
</organism>
<feature type="domain" description="Smf/DprA SLOG" evidence="2">
    <location>
        <begin position="82"/>
        <end position="294"/>
    </location>
</feature>
<dbReference type="EMBL" id="LLXS01000019">
    <property type="protein sequence ID" value="KRG42337.1"/>
    <property type="molecule type" value="Genomic_DNA"/>
</dbReference>
<dbReference type="InterPro" id="IPR057666">
    <property type="entry name" value="DrpA_SLOG"/>
</dbReference>
<evidence type="ECO:0000313" key="3">
    <source>
        <dbReference type="EMBL" id="KRG42337.1"/>
    </source>
</evidence>
<proteinExistence type="inferred from homology"/>
<protein>
    <submittedName>
        <fullName evidence="3">DNA-binding protein</fullName>
    </submittedName>
</protein>
<dbReference type="SUPFAM" id="SSF102405">
    <property type="entry name" value="MCP/YpsA-like"/>
    <property type="match status" value="1"/>
</dbReference>
<dbReference type="OrthoDB" id="9785707at2"/>
<dbReference type="RefSeq" id="WP_054658983.1">
    <property type="nucleotide sequence ID" value="NZ_LLXS01000019.1"/>
</dbReference>
<dbReference type="InterPro" id="IPR003488">
    <property type="entry name" value="DprA"/>
</dbReference>
<dbReference type="AlphaFoldDB" id="A0A0R0AMU1"/>
<dbReference type="Proteomes" id="UP000050836">
    <property type="component" value="Unassembled WGS sequence"/>
</dbReference>
<reference evidence="3 4" key="1">
    <citation type="submission" date="2015-10" db="EMBL/GenBank/DDBJ databases">
        <title>Genome sequencing and analysis of members of genus Stenotrophomonas.</title>
        <authorList>
            <person name="Patil P.P."/>
            <person name="Midha S."/>
            <person name="Patil P.B."/>
        </authorList>
    </citation>
    <scope>NUCLEOTIDE SEQUENCE [LARGE SCALE GENOMIC DNA]</scope>
    <source>
        <strain evidence="3 4">JCM 9942</strain>
    </source>
</reference>
<dbReference type="GO" id="GO:0009294">
    <property type="term" value="P:DNA-mediated transformation"/>
    <property type="evidence" value="ECO:0007669"/>
    <property type="project" value="InterPro"/>
</dbReference>
<evidence type="ECO:0000256" key="1">
    <source>
        <dbReference type="ARBA" id="ARBA00006525"/>
    </source>
</evidence>
<gene>
    <name evidence="3" type="ORF">ARC78_09360</name>
</gene>
<comment type="similarity">
    <text evidence="1">Belongs to the DprA/Smf family.</text>
</comment>
<accession>A0A0R0AMU1</accession>